<sequence length="379" mass="43317">MSAKLLTVEKGGFDMKRTSMEQLEQWHVQGQYQKIVEAIEAIDPTERGYELTGQLARAYNNLGQYERALTLLLATKNEGQADPNWHFRVGYAYYYSNQRAKAAAYFAHVLDLRPDDADAREYLVLCQLDTNQKPIQTMANKTIGKHSFDQHANRRHRLPPIRYPAPDLAAVRTHIEQYFGPITKVIPSPSARDLHVDLCLCAPTPERDYWQITTLGMGACPMNLPPEQLHRSPERLELTITLPRDWNVDSMDEIWFWPQRWLWILSRLPFQDNGWLGFGHSLATDGYEPFAANTQQSGLLLLGPQDAPTGATVCTLADGQKVGFLQLIPLYREEMEFKLAHGVHALVERMADVDHVFCPYRLNTCAPDIERPRNPYLLS</sequence>
<dbReference type="InterPro" id="IPR011990">
    <property type="entry name" value="TPR-like_helical_dom_sf"/>
</dbReference>
<dbReference type="InterPro" id="IPR019734">
    <property type="entry name" value="TPR_rpt"/>
</dbReference>
<evidence type="ECO:0000313" key="4">
    <source>
        <dbReference type="Proteomes" id="UP000195897"/>
    </source>
</evidence>
<reference evidence="4" key="1">
    <citation type="submission" date="2017-04" db="EMBL/GenBank/DDBJ databases">
        <title>Function of individual gut microbiota members based on whole genome sequencing of pure cultures obtained from chicken caecum.</title>
        <authorList>
            <person name="Medvecky M."/>
            <person name="Cejkova D."/>
            <person name="Polansky O."/>
            <person name="Karasova D."/>
            <person name="Kubasova T."/>
            <person name="Cizek A."/>
            <person name="Rychlik I."/>
        </authorList>
    </citation>
    <scope>NUCLEOTIDE SEQUENCE [LARGE SCALE GENOMIC DNA]</scope>
    <source>
        <strain evidence="4">An180</strain>
    </source>
</reference>
<name>A0A1Y4L6S9_9FIRM</name>
<dbReference type="SUPFAM" id="SSF48452">
    <property type="entry name" value="TPR-like"/>
    <property type="match status" value="1"/>
</dbReference>
<dbReference type="PROSITE" id="PS50005">
    <property type="entry name" value="TPR"/>
    <property type="match status" value="1"/>
</dbReference>
<feature type="domain" description="Suppressor of fused-like" evidence="2">
    <location>
        <begin position="195"/>
        <end position="353"/>
    </location>
</feature>
<evidence type="ECO:0000256" key="1">
    <source>
        <dbReference type="PROSITE-ProRule" id="PRU00339"/>
    </source>
</evidence>
<gene>
    <name evidence="3" type="ORF">B5F17_09355</name>
</gene>
<dbReference type="AlphaFoldDB" id="A0A1Y4L6S9"/>
<evidence type="ECO:0000313" key="3">
    <source>
        <dbReference type="EMBL" id="OUP52457.1"/>
    </source>
</evidence>
<feature type="repeat" description="TPR" evidence="1">
    <location>
        <begin position="83"/>
        <end position="116"/>
    </location>
</feature>
<dbReference type="Pfam" id="PF05076">
    <property type="entry name" value="SUFU"/>
    <property type="match status" value="1"/>
</dbReference>
<proteinExistence type="predicted"/>
<keyword evidence="1" id="KW-0802">TPR repeat</keyword>
<organism evidence="3 4">
    <name type="scientific">Butyricicoccus pullicaecorum</name>
    <dbReference type="NCBI Taxonomy" id="501571"/>
    <lineage>
        <taxon>Bacteria</taxon>
        <taxon>Bacillati</taxon>
        <taxon>Bacillota</taxon>
        <taxon>Clostridia</taxon>
        <taxon>Eubacteriales</taxon>
        <taxon>Butyricicoccaceae</taxon>
        <taxon>Butyricicoccus</taxon>
    </lineage>
</organism>
<dbReference type="InterPro" id="IPR020941">
    <property type="entry name" value="SUFU-like_domain"/>
</dbReference>
<protein>
    <recommendedName>
        <fullName evidence="2">Suppressor of fused-like domain-containing protein</fullName>
    </recommendedName>
</protein>
<accession>A0A1Y4L6S9</accession>
<dbReference type="EMBL" id="NFKK01000010">
    <property type="protein sequence ID" value="OUP52457.1"/>
    <property type="molecule type" value="Genomic_DNA"/>
</dbReference>
<dbReference type="Proteomes" id="UP000195897">
    <property type="component" value="Unassembled WGS sequence"/>
</dbReference>
<dbReference type="Gene3D" id="1.25.40.10">
    <property type="entry name" value="Tetratricopeptide repeat domain"/>
    <property type="match status" value="1"/>
</dbReference>
<comment type="caution">
    <text evidence="3">The sequence shown here is derived from an EMBL/GenBank/DDBJ whole genome shotgun (WGS) entry which is preliminary data.</text>
</comment>
<evidence type="ECO:0000259" key="2">
    <source>
        <dbReference type="Pfam" id="PF05076"/>
    </source>
</evidence>